<evidence type="ECO:0000256" key="8">
    <source>
        <dbReference type="ARBA" id="ARBA00023235"/>
    </source>
</evidence>
<evidence type="ECO:0000256" key="1">
    <source>
        <dbReference type="ARBA" id="ARBA00001164"/>
    </source>
</evidence>
<keyword evidence="5 9" id="KW-0028">Amino-acid biosynthesis</keyword>
<dbReference type="UniPathway" id="UPA00035">
    <property type="reaction ID" value="UER00042"/>
</dbReference>
<dbReference type="SUPFAM" id="SSF51366">
    <property type="entry name" value="Ribulose-phoshate binding barrel"/>
    <property type="match status" value="1"/>
</dbReference>
<comment type="caution">
    <text evidence="11">The sequence shown here is derived from an EMBL/GenBank/DDBJ whole genome shotgun (WGS) entry which is preliminary data.</text>
</comment>
<comment type="pathway">
    <text evidence="2 9">Amino-acid biosynthesis; L-tryptophan biosynthesis; L-tryptophan from chorismate: step 3/5.</text>
</comment>
<evidence type="ECO:0000256" key="2">
    <source>
        <dbReference type="ARBA" id="ARBA00004664"/>
    </source>
</evidence>
<accession>A0A832LVP5</accession>
<dbReference type="CDD" id="cd00405">
    <property type="entry name" value="PRAI"/>
    <property type="match status" value="1"/>
</dbReference>
<keyword evidence="7 9" id="KW-0057">Aromatic amino acid biosynthesis</keyword>
<organism evidence="11">
    <name type="scientific">Caldimicrobium thiodismutans</name>
    <dbReference type="NCBI Taxonomy" id="1653476"/>
    <lineage>
        <taxon>Bacteria</taxon>
        <taxon>Pseudomonadati</taxon>
        <taxon>Thermodesulfobacteriota</taxon>
        <taxon>Thermodesulfobacteria</taxon>
        <taxon>Thermodesulfobacteriales</taxon>
        <taxon>Thermodesulfobacteriaceae</taxon>
        <taxon>Caldimicrobium</taxon>
    </lineage>
</organism>
<dbReference type="AlphaFoldDB" id="A0A832LVP5"/>
<keyword evidence="6 9" id="KW-0822">Tryptophan biosynthesis</keyword>
<name>A0A832LVP5_9BACT</name>
<dbReference type="HAMAP" id="MF_00135">
    <property type="entry name" value="PRAI"/>
    <property type="match status" value="1"/>
</dbReference>
<proteinExistence type="inferred from homology"/>
<dbReference type="InterPro" id="IPR011060">
    <property type="entry name" value="RibuloseP-bd_barrel"/>
</dbReference>
<dbReference type="Pfam" id="PF00697">
    <property type="entry name" value="PRAI"/>
    <property type="match status" value="1"/>
</dbReference>
<comment type="catalytic activity">
    <reaction evidence="1 9">
        <text>N-(5-phospho-beta-D-ribosyl)anthranilate = 1-(2-carboxyphenylamino)-1-deoxy-D-ribulose 5-phosphate</text>
        <dbReference type="Rhea" id="RHEA:21540"/>
        <dbReference type="ChEBI" id="CHEBI:18277"/>
        <dbReference type="ChEBI" id="CHEBI:58613"/>
        <dbReference type="EC" id="5.3.1.24"/>
    </reaction>
</comment>
<dbReference type="PANTHER" id="PTHR42894">
    <property type="entry name" value="N-(5'-PHOSPHORIBOSYL)ANTHRANILATE ISOMERASE"/>
    <property type="match status" value="1"/>
</dbReference>
<evidence type="ECO:0000256" key="5">
    <source>
        <dbReference type="ARBA" id="ARBA00022605"/>
    </source>
</evidence>
<dbReference type="Gene3D" id="3.20.20.70">
    <property type="entry name" value="Aldolase class I"/>
    <property type="match status" value="1"/>
</dbReference>
<evidence type="ECO:0000259" key="10">
    <source>
        <dbReference type="Pfam" id="PF00697"/>
    </source>
</evidence>
<dbReference type="InterPro" id="IPR001240">
    <property type="entry name" value="PRAI_dom"/>
</dbReference>
<dbReference type="InterPro" id="IPR013785">
    <property type="entry name" value="Aldolase_TIM"/>
</dbReference>
<gene>
    <name evidence="9" type="primary">trpF</name>
    <name evidence="11" type="ORF">ENT73_03955</name>
</gene>
<dbReference type="InterPro" id="IPR044643">
    <property type="entry name" value="TrpF_fam"/>
</dbReference>
<evidence type="ECO:0000313" key="11">
    <source>
        <dbReference type="EMBL" id="HGV55223.1"/>
    </source>
</evidence>
<dbReference type="PANTHER" id="PTHR42894:SF1">
    <property type="entry name" value="N-(5'-PHOSPHORIBOSYL)ANTHRANILATE ISOMERASE"/>
    <property type="match status" value="1"/>
</dbReference>
<keyword evidence="8 9" id="KW-0413">Isomerase</keyword>
<dbReference type="EMBL" id="DSZU01000067">
    <property type="protein sequence ID" value="HGV55223.1"/>
    <property type="molecule type" value="Genomic_DNA"/>
</dbReference>
<reference evidence="11" key="1">
    <citation type="journal article" date="2020" name="mSystems">
        <title>Genome- and Community-Level Interaction Insights into Carbon Utilization and Element Cycling Functions of Hydrothermarchaeota in Hydrothermal Sediment.</title>
        <authorList>
            <person name="Zhou Z."/>
            <person name="Liu Y."/>
            <person name="Xu W."/>
            <person name="Pan J."/>
            <person name="Luo Z.H."/>
            <person name="Li M."/>
        </authorList>
    </citation>
    <scope>NUCLEOTIDE SEQUENCE [LARGE SCALE GENOMIC DNA]</scope>
    <source>
        <strain evidence="11">SpSt-605</strain>
    </source>
</reference>
<comment type="similarity">
    <text evidence="9">Belongs to the TrpF family.</text>
</comment>
<evidence type="ECO:0000256" key="9">
    <source>
        <dbReference type="HAMAP-Rule" id="MF_00135"/>
    </source>
</evidence>
<dbReference type="GO" id="GO:0000162">
    <property type="term" value="P:L-tryptophan biosynthetic process"/>
    <property type="evidence" value="ECO:0007669"/>
    <property type="project" value="UniProtKB-UniRule"/>
</dbReference>
<evidence type="ECO:0000256" key="7">
    <source>
        <dbReference type="ARBA" id="ARBA00023141"/>
    </source>
</evidence>
<sequence>MVKVKICGLTRLEDIEFIEAFPVDFLGFIMYPPSPRYVGPKLKELLLAVKRAKKVVVFVNPSYDEVREALNFGADFIQLHGDEPWELAQKIGPSRVIKAIRVGDSIDPQSLTTWKGVFALLLDTYKPNLPGGTGETFDWHLAKKVVDSGFRVFLAGGLKPENIIEAIRIVKPYAIDISSGVEEKPGTKDQEKIKALFKNLEGGDPPLR</sequence>
<protein>
    <recommendedName>
        <fullName evidence="4 9">N-(5'-phosphoribosyl)anthranilate isomerase</fullName>
        <shortName evidence="9">PRAI</shortName>
        <ecNumber evidence="3 9">5.3.1.24</ecNumber>
    </recommendedName>
</protein>
<dbReference type="EC" id="5.3.1.24" evidence="3 9"/>
<evidence type="ECO:0000256" key="4">
    <source>
        <dbReference type="ARBA" id="ARBA00022272"/>
    </source>
</evidence>
<evidence type="ECO:0000256" key="3">
    <source>
        <dbReference type="ARBA" id="ARBA00012572"/>
    </source>
</evidence>
<evidence type="ECO:0000256" key="6">
    <source>
        <dbReference type="ARBA" id="ARBA00022822"/>
    </source>
</evidence>
<feature type="domain" description="N-(5'phosphoribosyl) anthranilate isomerase (PRAI)" evidence="10">
    <location>
        <begin position="4"/>
        <end position="199"/>
    </location>
</feature>
<dbReference type="GO" id="GO:0004640">
    <property type="term" value="F:phosphoribosylanthranilate isomerase activity"/>
    <property type="evidence" value="ECO:0007669"/>
    <property type="project" value="UniProtKB-UniRule"/>
</dbReference>